<gene>
    <name evidence="2" type="ORF">DFR50_106175</name>
</gene>
<protein>
    <submittedName>
        <fullName evidence="2">GcrA cell cycle regulator</fullName>
    </submittedName>
</protein>
<feature type="region of interest" description="Disordered" evidence="1">
    <location>
        <begin position="63"/>
        <end position="100"/>
    </location>
</feature>
<evidence type="ECO:0000313" key="3">
    <source>
        <dbReference type="Proteomes" id="UP000253529"/>
    </source>
</evidence>
<organism evidence="2 3">
    <name type="scientific">Roseiarcus fermentans</name>
    <dbReference type="NCBI Taxonomy" id="1473586"/>
    <lineage>
        <taxon>Bacteria</taxon>
        <taxon>Pseudomonadati</taxon>
        <taxon>Pseudomonadota</taxon>
        <taxon>Alphaproteobacteria</taxon>
        <taxon>Hyphomicrobiales</taxon>
        <taxon>Roseiarcaceae</taxon>
        <taxon>Roseiarcus</taxon>
    </lineage>
</organism>
<feature type="compositionally biased region" description="Basic and acidic residues" evidence="1">
    <location>
        <begin position="80"/>
        <end position="93"/>
    </location>
</feature>
<dbReference type="InterPro" id="IPR011681">
    <property type="entry name" value="GcrA"/>
</dbReference>
<comment type="caution">
    <text evidence="2">The sequence shown here is derived from an EMBL/GenBank/DDBJ whole genome shotgun (WGS) entry which is preliminary data.</text>
</comment>
<dbReference type="Proteomes" id="UP000253529">
    <property type="component" value="Unassembled WGS sequence"/>
</dbReference>
<evidence type="ECO:0000313" key="2">
    <source>
        <dbReference type="EMBL" id="RBP16213.1"/>
    </source>
</evidence>
<sequence>MWTEQTVETLRKFALEGRSAAWIAAALGAPSRSAVIGKANRIGIKLNGARSGLGGEDAPAPAPALCWGRAPPPARKPRPQAREDSVPRPRDRVPAVAREKRRAGRSAFAHAVVEEMRRIGLAEIGETECRWPLGDPGQDDFAYCGLPVARGRAYCAGHCRLIYRAPNP</sequence>
<reference evidence="2 3" key="1">
    <citation type="submission" date="2018-06" db="EMBL/GenBank/DDBJ databases">
        <title>Genomic Encyclopedia of Type Strains, Phase IV (KMG-IV): sequencing the most valuable type-strain genomes for metagenomic binning, comparative biology and taxonomic classification.</title>
        <authorList>
            <person name="Goeker M."/>
        </authorList>
    </citation>
    <scope>NUCLEOTIDE SEQUENCE [LARGE SCALE GENOMIC DNA]</scope>
    <source>
        <strain evidence="2 3">DSM 24875</strain>
    </source>
</reference>
<name>A0A366FND6_9HYPH</name>
<proteinExistence type="predicted"/>
<dbReference type="Pfam" id="PF07750">
    <property type="entry name" value="GcrA"/>
    <property type="match status" value="1"/>
</dbReference>
<dbReference type="RefSeq" id="WP_170153092.1">
    <property type="nucleotide sequence ID" value="NZ_QNRK01000006.1"/>
</dbReference>
<evidence type="ECO:0000256" key="1">
    <source>
        <dbReference type="SAM" id="MobiDB-lite"/>
    </source>
</evidence>
<dbReference type="EMBL" id="QNRK01000006">
    <property type="protein sequence ID" value="RBP16213.1"/>
    <property type="molecule type" value="Genomic_DNA"/>
</dbReference>
<accession>A0A366FND6</accession>
<dbReference type="AlphaFoldDB" id="A0A366FND6"/>
<keyword evidence="3" id="KW-1185">Reference proteome</keyword>